<keyword evidence="1" id="KW-0808">Transferase</keyword>
<dbReference type="AlphaFoldDB" id="Q6MS37"/>
<evidence type="ECO:0000256" key="1">
    <source>
        <dbReference type="ARBA" id="ARBA00022679"/>
    </source>
</evidence>
<dbReference type="PATRIC" id="fig|272632.4.peg.1027"/>
<dbReference type="InterPro" id="IPR010372">
    <property type="entry name" value="DNA_pol3_delta_N"/>
</dbReference>
<proteinExistence type="predicted"/>
<keyword evidence="3" id="KW-0235">DNA replication</keyword>
<name>Q6MS37_MYCMS</name>
<accession>Q6MS37</accession>
<gene>
    <name evidence="7" type="ordered locus">MSC_0945</name>
</gene>
<feature type="domain" description="DNA polymerase III delta N-terminal" evidence="5">
    <location>
        <begin position="5"/>
        <end position="125"/>
    </location>
</feature>
<dbReference type="GO" id="GO:0003677">
    <property type="term" value="F:DNA binding"/>
    <property type="evidence" value="ECO:0007669"/>
    <property type="project" value="InterPro"/>
</dbReference>
<dbReference type="InterPro" id="IPR048466">
    <property type="entry name" value="DNA_pol3_delta-like_C"/>
</dbReference>
<keyword evidence="2" id="KW-0548">Nucleotidyltransferase</keyword>
<dbReference type="GO" id="GO:0003887">
    <property type="term" value="F:DNA-directed DNA polymerase activity"/>
    <property type="evidence" value="ECO:0007669"/>
    <property type="project" value="UniProtKB-KW"/>
</dbReference>
<keyword evidence="4" id="KW-0239">DNA-directed DNA polymerase</keyword>
<dbReference type="Pfam" id="PF06144">
    <property type="entry name" value="DNA_pol3_delta"/>
    <property type="match status" value="1"/>
</dbReference>
<organism evidence="7 8">
    <name type="scientific">Mycoplasma mycoides subsp. mycoides SC (strain CCUG 32753 / NCTC 10114 / PG1)</name>
    <dbReference type="NCBI Taxonomy" id="272632"/>
    <lineage>
        <taxon>Bacteria</taxon>
        <taxon>Bacillati</taxon>
        <taxon>Mycoplasmatota</taxon>
        <taxon>Mollicutes</taxon>
        <taxon>Mycoplasmataceae</taxon>
        <taxon>Mycoplasma</taxon>
    </lineage>
</organism>
<evidence type="ECO:0000259" key="5">
    <source>
        <dbReference type="Pfam" id="PF06144"/>
    </source>
</evidence>
<dbReference type="InterPro" id="IPR027417">
    <property type="entry name" value="P-loop_NTPase"/>
</dbReference>
<dbReference type="GO" id="GO:0006261">
    <property type="term" value="P:DNA-templated DNA replication"/>
    <property type="evidence" value="ECO:0007669"/>
    <property type="project" value="TreeGrafter"/>
</dbReference>
<evidence type="ECO:0000256" key="4">
    <source>
        <dbReference type="ARBA" id="ARBA00022932"/>
    </source>
</evidence>
<evidence type="ECO:0000256" key="3">
    <source>
        <dbReference type="ARBA" id="ARBA00022705"/>
    </source>
</evidence>
<reference evidence="7 8" key="1">
    <citation type="journal article" date="2004" name="Genome Res.">
        <title>The genome sequence of Mycoplasma mycoides subsp. mycoides SC type strain PG1T, the causative agent of contagious bovine pleuropneumonia (CBPP).</title>
        <authorList>
            <person name="Westberg J."/>
            <person name="Persson A."/>
            <person name="Holmberg A."/>
            <person name="Goesmann A."/>
            <person name="Lundeberg J."/>
            <person name="Johansson K.-E."/>
            <person name="Pettersson B."/>
            <person name="Uhlen M."/>
        </authorList>
    </citation>
    <scope>NUCLEOTIDE SEQUENCE [LARGE SCALE GENOMIC DNA]</scope>
    <source>
        <strain evidence="7 8">PG1</strain>
    </source>
</reference>
<keyword evidence="8" id="KW-1185">Reference proteome</keyword>
<dbReference type="eggNOG" id="COG1466">
    <property type="taxonomic scope" value="Bacteria"/>
</dbReference>
<dbReference type="Proteomes" id="UP000001016">
    <property type="component" value="Chromosome"/>
</dbReference>
<dbReference type="HOGENOM" id="CLU_044694_4_1_14"/>
<sequence length="319" mass="37793">MILMYFFYSEDIFLLNNQIKKTIKELQQKDQYDVLSFSLIEDDFNTIYDNVTNLNFFSSKSIIVISDAYFVTEIKTNFNKNYSLNKLEIMLKNFNPNNIIIFVLNSNKFSKKLKIAKYIESSFNVKYLSLWDEKQTIKYIIDYLKSKNKIIDINLASQIYNLLPNDLQIITNEINKLANLKSELNIDIIKTNLNKYHNEDIFKLVDAFINNNIDKFIKLYHDYILLNDDIIGLISLIDTNLSFYRDVVILKKQFKSEEQISTILKSHIYRVKLAVNNSYDINTLNDKIKIVYKIYKGIINWNINKKTLVEYMLIKNMKG</sequence>
<dbReference type="GO" id="GO:0009360">
    <property type="term" value="C:DNA polymerase III complex"/>
    <property type="evidence" value="ECO:0007669"/>
    <property type="project" value="InterPro"/>
</dbReference>
<dbReference type="Pfam" id="PF21694">
    <property type="entry name" value="DNA_pol3_delta_C"/>
    <property type="match status" value="1"/>
</dbReference>
<protein>
    <submittedName>
        <fullName evidence="7">Uncharacterized protein</fullName>
    </submittedName>
</protein>
<evidence type="ECO:0000259" key="6">
    <source>
        <dbReference type="Pfam" id="PF21694"/>
    </source>
</evidence>
<evidence type="ECO:0000256" key="2">
    <source>
        <dbReference type="ARBA" id="ARBA00022695"/>
    </source>
</evidence>
<feature type="domain" description="DNA polymerase III delta subunit-like C-terminal" evidence="6">
    <location>
        <begin position="199"/>
        <end position="315"/>
    </location>
</feature>
<dbReference type="NCBIfam" id="TIGR01128">
    <property type="entry name" value="holA"/>
    <property type="match status" value="1"/>
</dbReference>
<dbReference type="SUPFAM" id="SSF52540">
    <property type="entry name" value="P-loop containing nucleoside triphosphate hydrolases"/>
    <property type="match status" value="1"/>
</dbReference>
<dbReference type="InterPro" id="IPR005790">
    <property type="entry name" value="DNA_polIII_delta"/>
</dbReference>
<dbReference type="PANTHER" id="PTHR34388:SF1">
    <property type="entry name" value="DNA POLYMERASE III SUBUNIT DELTA"/>
    <property type="match status" value="1"/>
</dbReference>
<dbReference type="Gene3D" id="1.20.272.10">
    <property type="match status" value="1"/>
</dbReference>
<dbReference type="STRING" id="272632.MSC_0945"/>
<dbReference type="KEGG" id="mmy:MSC_0945"/>
<dbReference type="EMBL" id="BX293980">
    <property type="protein sequence ID" value="CAE77554.1"/>
    <property type="molecule type" value="Genomic_DNA"/>
</dbReference>
<dbReference type="PANTHER" id="PTHR34388">
    <property type="entry name" value="DNA POLYMERASE III SUBUNIT DELTA"/>
    <property type="match status" value="1"/>
</dbReference>
<dbReference type="Gene3D" id="3.40.50.300">
    <property type="entry name" value="P-loop containing nucleotide triphosphate hydrolases"/>
    <property type="match status" value="1"/>
</dbReference>
<evidence type="ECO:0000313" key="8">
    <source>
        <dbReference type="Proteomes" id="UP000001016"/>
    </source>
</evidence>
<evidence type="ECO:0000313" key="7">
    <source>
        <dbReference type="EMBL" id="CAE77554.1"/>
    </source>
</evidence>